<gene>
    <name evidence="1" type="ORF">QJV33_00260</name>
</gene>
<dbReference type="RefSeq" id="WP_281461427.1">
    <property type="nucleotide sequence ID" value="NZ_JASBAN010000001.1"/>
</dbReference>
<evidence type="ECO:0000313" key="2">
    <source>
        <dbReference type="Proteomes" id="UP001431775"/>
    </source>
</evidence>
<name>A0ABT6Q5X1_9PROT</name>
<protein>
    <submittedName>
        <fullName evidence="1">Uncharacterized protein</fullName>
    </submittedName>
</protein>
<accession>A0ABT6Q5X1</accession>
<proteinExistence type="predicted"/>
<sequence length="132" mass="16124">MSDLYDRLKNKYSLHITHKDEYGLPVECLFNSKIEAKIYFIKEICDASLLDNDIEEQYKYLLELYENNDYTVSITTLKDYIKHYETYNDYRDSDYIRGEEWGYFPYYQNRESMIRDLFCVSYHLNENIAFSM</sequence>
<keyword evidence="2" id="KW-1185">Reference proteome</keyword>
<comment type="caution">
    <text evidence="1">The sequence shown here is derived from an EMBL/GenBank/DDBJ whole genome shotgun (WGS) entry which is preliminary data.</text>
</comment>
<dbReference type="Proteomes" id="UP001431775">
    <property type="component" value="Unassembled WGS sequence"/>
</dbReference>
<reference evidence="1" key="1">
    <citation type="submission" date="2023-05" db="EMBL/GenBank/DDBJ databases">
        <title>Whole genome sequence of Commensalibacter sp.</title>
        <authorList>
            <person name="Charoenyingcharoen P."/>
            <person name="Yukphan P."/>
        </authorList>
    </citation>
    <scope>NUCLEOTIDE SEQUENCE</scope>
    <source>
        <strain evidence="1">TBRC 10068</strain>
    </source>
</reference>
<evidence type="ECO:0000313" key="1">
    <source>
        <dbReference type="EMBL" id="MDI2111735.1"/>
    </source>
</evidence>
<dbReference type="EMBL" id="JASBAN010000001">
    <property type="protein sequence ID" value="MDI2111735.1"/>
    <property type="molecule type" value="Genomic_DNA"/>
</dbReference>
<organism evidence="1 2">
    <name type="scientific">Commensalibacter nepenthis</name>
    <dbReference type="NCBI Taxonomy" id="3043872"/>
    <lineage>
        <taxon>Bacteria</taxon>
        <taxon>Pseudomonadati</taxon>
        <taxon>Pseudomonadota</taxon>
        <taxon>Alphaproteobacteria</taxon>
        <taxon>Acetobacterales</taxon>
        <taxon>Acetobacteraceae</taxon>
    </lineage>
</organism>